<evidence type="ECO:0000259" key="7">
    <source>
        <dbReference type="Pfam" id="PF03772"/>
    </source>
</evidence>
<evidence type="ECO:0000313" key="10">
    <source>
        <dbReference type="Proteomes" id="UP000033965"/>
    </source>
</evidence>
<keyword evidence="4 6" id="KW-1133">Transmembrane helix</keyword>
<dbReference type="InterPro" id="IPR052159">
    <property type="entry name" value="Competence_DNA_uptake"/>
</dbReference>
<sequence>MSKGKLFFWSCVSFIAGISIASFFVIPQLLLLSFLFLGLILILLVRLDQRLLAIGILSVAMALGGLRSQAEMAKIFQSELRRFNGAGQIVTLSGLIDQEPGVKEKSQQFQIRVEKEKVLVVAPKYPSYRYGDKIEVTGQLKTPENFEGFDYQGYLQKERVYSIMIFPRIELLASGRGNPVRQSLFNFKNKFQETWRRLLSPPHLGIFEALTFGEENNIPAEWKEKLNLSGTRHLAAVSGMNITIISFLLSGFLLSLGLWRQQEASLISLVFIWSYIFMIGAPASALRAGLMVSLFFLVRGFGRVASGERSLVFAAVILLWENPLILKFDVGFQLSFLAMAGLIYWLSFFKERLLKKWPEFLKVNLATTLAAQVFTLPVLIYNFGYVSLISPLTNLLLVPLIPFLTMAGFIFGALGIVSFSLGQVLAWFVWLGTSYILLVVDWSLKIPGSHFVFRGVAGPSVVISYLFLSYLTWRTRKNPGPKFLNF</sequence>
<feature type="transmembrane region" description="Helical" evidence="6">
    <location>
        <begin position="234"/>
        <end position="259"/>
    </location>
</feature>
<reference evidence="9 10" key="1">
    <citation type="journal article" date="2015" name="Nature">
        <title>rRNA introns, odd ribosomes, and small enigmatic genomes across a large radiation of phyla.</title>
        <authorList>
            <person name="Brown C.T."/>
            <person name="Hug L.A."/>
            <person name="Thomas B.C."/>
            <person name="Sharon I."/>
            <person name="Castelle C.J."/>
            <person name="Singh A."/>
            <person name="Wilkins M.J."/>
            <person name="Williams K.H."/>
            <person name="Banfield J.F."/>
        </authorList>
    </citation>
    <scope>NUCLEOTIDE SEQUENCE [LARGE SCALE GENOMIC DNA]</scope>
</reference>
<evidence type="ECO:0000256" key="6">
    <source>
        <dbReference type="SAM" id="Phobius"/>
    </source>
</evidence>
<feature type="domain" description="ComEC/Rec2-related protein" evidence="7">
    <location>
        <begin position="210"/>
        <end position="474"/>
    </location>
</feature>
<gene>
    <name evidence="9" type="ORF">UY44_C0014G0015</name>
</gene>
<feature type="transmembrane region" description="Helical" evidence="6">
    <location>
        <begin position="395"/>
        <end position="417"/>
    </location>
</feature>
<comment type="caution">
    <text evidence="9">The sequence shown here is derived from an EMBL/GenBank/DDBJ whole genome shotgun (WGS) entry which is preliminary data.</text>
</comment>
<feature type="transmembrane region" description="Helical" evidence="6">
    <location>
        <begin position="361"/>
        <end position="383"/>
    </location>
</feature>
<feature type="transmembrane region" description="Helical" evidence="6">
    <location>
        <begin position="424"/>
        <end position="444"/>
    </location>
</feature>
<keyword evidence="3 6" id="KW-0812">Transmembrane</keyword>
<evidence type="ECO:0000256" key="5">
    <source>
        <dbReference type="ARBA" id="ARBA00023136"/>
    </source>
</evidence>
<evidence type="ECO:0000259" key="8">
    <source>
        <dbReference type="Pfam" id="PF13567"/>
    </source>
</evidence>
<protein>
    <submittedName>
        <fullName evidence="9">Internalization-related competence protein ComEC/Rec2 protein</fullName>
    </submittedName>
</protein>
<dbReference type="AlphaFoldDB" id="A0A0G1VP39"/>
<dbReference type="Pfam" id="PF13567">
    <property type="entry name" value="DUF4131"/>
    <property type="match status" value="1"/>
</dbReference>
<evidence type="ECO:0000256" key="4">
    <source>
        <dbReference type="ARBA" id="ARBA00022989"/>
    </source>
</evidence>
<proteinExistence type="predicted"/>
<evidence type="ECO:0000256" key="3">
    <source>
        <dbReference type="ARBA" id="ARBA00022692"/>
    </source>
</evidence>
<dbReference type="EMBL" id="LCPZ01000014">
    <property type="protein sequence ID" value="KKW08228.1"/>
    <property type="molecule type" value="Genomic_DNA"/>
</dbReference>
<evidence type="ECO:0000313" key="9">
    <source>
        <dbReference type="EMBL" id="KKW08228.1"/>
    </source>
</evidence>
<organism evidence="9 10">
    <name type="scientific">Candidatus Kaiserbacteria bacterium GW2011_GWA2_49_19</name>
    <dbReference type="NCBI Taxonomy" id="1618669"/>
    <lineage>
        <taxon>Bacteria</taxon>
        <taxon>Candidatus Kaiseribacteriota</taxon>
    </lineage>
</organism>
<feature type="transmembrane region" description="Helical" evidence="6">
    <location>
        <begin position="456"/>
        <end position="473"/>
    </location>
</feature>
<feature type="transmembrane region" description="Helical" evidence="6">
    <location>
        <begin position="332"/>
        <end position="349"/>
    </location>
</feature>
<keyword evidence="5 6" id="KW-0472">Membrane</keyword>
<dbReference type="Pfam" id="PF03772">
    <property type="entry name" value="Competence"/>
    <property type="match status" value="1"/>
</dbReference>
<keyword evidence="2" id="KW-1003">Cell membrane</keyword>
<feature type="domain" description="DUF4131" evidence="8">
    <location>
        <begin position="28"/>
        <end position="169"/>
    </location>
</feature>
<feature type="transmembrane region" description="Helical" evidence="6">
    <location>
        <begin position="271"/>
        <end position="298"/>
    </location>
</feature>
<feature type="transmembrane region" description="Helical" evidence="6">
    <location>
        <begin position="29"/>
        <end position="45"/>
    </location>
</feature>
<dbReference type="InterPro" id="IPR004477">
    <property type="entry name" value="ComEC_N"/>
</dbReference>
<dbReference type="PANTHER" id="PTHR30619:SF7">
    <property type="entry name" value="BETA-LACTAMASE DOMAIN PROTEIN"/>
    <property type="match status" value="1"/>
</dbReference>
<evidence type="ECO:0000256" key="1">
    <source>
        <dbReference type="ARBA" id="ARBA00004651"/>
    </source>
</evidence>
<dbReference type="InterPro" id="IPR025405">
    <property type="entry name" value="DUF4131"/>
</dbReference>
<dbReference type="GO" id="GO:0005886">
    <property type="term" value="C:plasma membrane"/>
    <property type="evidence" value="ECO:0007669"/>
    <property type="project" value="UniProtKB-SubCell"/>
</dbReference>
<feature type="transmembrane region" description="Helical" evidence="6">
    <location>
        <begin position="51"/>
        <end position="68"/>
    </location>
</feature>
<dbReference type="Proteomes" id="UP000033965">
    <property type="component" value="Unassembled WGS sequence"/>
</dbReference>
<feature type="transmembrane region" description="Helical" evidence="6">
    <location>
        <begin position="6"/>
        <end position="24"/>
    </location>
</feature>
<dbReference type="PANTHER" id="PTHR30619">
    <property type="entry name" value="DNA INTERNALIZATION/COMPETENCE PROTEIN COMEC/REC2"/>
    <property type="match status" value="1"/>
</dbReference>
<name>A0A0G1VP39_9BACT</name>
<comment type="subcellular location">
    <subcellularLocation>
        <location evidence="1">Cell membrane</location>
        <topology evidence="1">Multi-pass membrane protein</topology>
    </subcellularLocation>
</comment>
<evidence type="ECO:0000256" key="2">
    <source>
        <dbReference type="ARBA" id="ARBA00022475"/>
    </source>
</evidence>
<accession>A0A0G1VP39</accession>
<dbReference type="NCBIfam" id="TIGR00360">
    <property type="entry name" value="ComEC_N-term"/>
    <property type="match status" value="1"/>
</dbReference>